<keyword evidence="1" id="KW-1133">Transmembrane helix</keyword>
<keyword evidence="1" id="KW-0472">Membrane</keyword>
<keyword evidence="3" id="KW-1185">Reference proteome</keyword>
<gene>
    <name evidence="2" type="ORF">CDV26_04455</name>
</gene>
<reference evidence="2 3" key="1">
    <citation type="submission" date="2017-06" db="EMBL/GenBank/DDBJ databases">
        <title>Complete genome of Francisella halioticida.</title>
        <authorList>
            <person name="Sjodin A."/>
        </authorList>
    </citation>
    <scope>NUCLEOTIDE SEQUENCE [LARGE SCALE GENOMIC DNA]</scope>
    <source>
        <strain evidence="2 3">DSM 23729</strain>
    </source>
</reference>
<protein>
    <submittedName>
        <fullName evidence="2">Uncharacterized protein</fullName>
    </submittedName>
</protein>
<dbReference type="InterPro" id="IPR045584">
    <property type="entry name" value="Pilin-like"/>
</dbReference>
<organism evidence="2 3">
    <name type="scientific">Francisella halioticida</name>
    <dbReference type="NCBI Taxonomy" id="549298"/>
    <lineage>
        <taxon>Bacteria</taxon>
        <taxon>Pseudomonadati</taxon>
        <taxon>Pseudomonadota</taxon>
        <taxon>Gammaproteobacteria</taxon>
        <taxon>Thiotrichales</taxon>
        <taxon>Francisellaceae</taxon>
        <taxon>Francisella</taxon>
    </lineage>
</organism>
<dbReference type="SUPFAM" id="SSF54523">
    <property type="entry name" value="Pili subunits"/>
    <property type="match status" value="1"/>
</dbReference>
<keyword evidence="1" id="KW-0812">Transmembrane</keyword>
<evidence type="ECO:0000256" key="1">
    <source>
        <dbReference type="SAM" id="Phobius"/>
    </source>
</evidence>
<dbReference type="Proteomes" id="UP000249910">
    <property type="component" value="Chromosome"/>
</dbReference>
<evidence type="ECO:0000313" key="2">
    <source>
        <dbReference type="EMBL" id="ASG67739.1"/>
    </source>
</evidence>
<dbReference type="Gene3D" id="3.30.700.10">
    <property type="entry name" value="Glycoprotein, Type 4 Pilin"/>
    <property type="match status" value="1"/>
</dbReference>
<accession>A0ABM6LYK5</accession>
<dbReference type="RefSeq" id="WP_088772263.1">
    <property type="nucleotide sequence ID" value="NZ_CP022132.1"/>
</dbReference>
<sequence length="120" mass="13606">MYIKEETSLIELITIIALATVLIFIAMPVYANYRVRNRLFSELEKLKSISQYVSNESGIINYSLEKIKDIPSSFHIEDNGTMVLNTNDIVINSSISLVPTNIWEHYLELCWSGISSVSST</sequence>
<dbReference type="EMBL" id="CP022132">
    <property type="protein sequence ID" value="ASG67739.1"/>
    <property type="molecule type" value="Genomic_DNA"/>
</dbReference>
<name>A0ABM6LYK5_9GAMM</name>
<evidence type="ECO:0000313" key="3">
    <source>
        <dbReference type="Proteomes" id="UP000249910"/>
    </source>
</evidence>
<proteinExistence type="predicted"/>
<feature type="transmembrane region" description="Helical" evidence="1">
    <location>
        <begin position="12"/>
        <end position="31"/>
    </location>
</feature>